<sequence>MVLTKLLVLFMCWFCGDFVLAEPGLQQNRIQNDVKYSKQDISEDWRPNKMDGIQDRFHPVVIHHVKKGQGRPNQLTQQNQNTQAIFFQSNQQNFDGGFRNEMPQEANFQEQPESHAGEIIPNLVNQVSFQSLDFPENNQPEYVAFIQSTIPTPPPTTTTPPVPTTNFSNSLKTIYVPWIYIPPGSNIKQTDEPYKIDKPPEPNYLPPKPNYLPPKPTYLPPEPTYLPPAYSYPPPPPPPPTYLPPKPEYLPPKPGYLPPEPQPGYSYPIPPPPPPSEEEKEKAAEFTYFFLGRKLWYIPLYFSIYFVIYVGYLVLKAIARHKLKFPHLLHNAAVVSGRDLIRMGLFTSRDFNDMEELLATVMRSVQ</sequence>
<protein>
    <submittedName>
        <fullName evidence="5">Wiskott-Aldrich syndrome protein family member 2-like</fullName>
    </submittedName>
</protein>
<dbReference type="Proteomes" id="UP000079169">
    <property type="component" value="Unplaced"/>
</dbReference>
<dbReference type="OrthoDB" id="8194095at2759"/>
<dbReference type="STRING" id="121845.A0A3Q0J7B7"/>
<keyword evidence="2" id="KW-1133">Transmembrane helix</keyword>
<feature type="chain" id="PRO_5018068251" evidence="3">
    <location>
        <begin position="22"/>
        <end position="366"/>
    </location>
</feature>
<keyword evidence="4" id="KW-1185">Reference proteome</keyword>
<gene>
    <name evidence="5" type="primary">LOC113470250</name>
</gene>
<organism evidence="4 5">
    <name type="scientific">Diaphorina citri</name>
    <name type="common">Asian citrus psyllid</name>
    <dbReference type="NCBI Taxonomy" id="121845"/>
    <lineage>
        <taxon>Eukaryota</taxon>
        <taxon>Metazoa</taxon>
        <taxon>Ecdysozoa</taxon>
        <taxon>Arthropoda</taxon>
        <taxon>Hexapoda</taxon>
        <taxon>Insecta</taxon>
        <taxon>Pterygota</taxon>
        <taxon>Neoptera</taxon>
        <taxon>Paraneoptera</taxon>
        <taxon>Hemiptera</taxon>
        <taxon>Sternorrhyncha</taxon>
        <taxon>Psylloidea</taxon>
        <taxon>Psyllidae</taxon>
        <taxon>Diaphorininae</taxon>
        <taxon>Diaphorina</taxon>
    </lineage>
</organism>
<feature type="region of interest" description="Disordered" evidence="1">
    <location>
        <begin position="189"/>
        <end position="211"/>
    </location>
</feature>
<dbReference type="GeneID" id="113470250"/>
<dbReference type="PaxDb" id="121845-A0A3Q0J7B7"/>
<keyword evidence="2" id="KW-0472">Membrane</keyword>
<keyword evidence="2" id="KW-0812">Transmembrane</keyword>
<dbReference type="AlphaFoldDB" id="A0A3Q0J7B7"/>
<feature type="compositionally biased region" description="Basic and acidic residues" evidence="1">
    <location>
        <begin position="189"/>
        <end position="200"/>
    </location>
</feature>
<evidence type="ECO:0000313" key="4">
    <source>
        <dbReference type="Proteomes" id="UP000079169"/>
    </source>
</evidence>
<dbReference type="KEGG" id="dci:113470250"/>
<feature type="compositionally biased region" description="Pro residues" evidence="1">
    <location>
        <begin position="201"/>
        <end position="211"/>
    </location>
</feature>
<feature type="transmembrane region" description="Helical" evidence="2">
    <location>
        <begin position="295"/>
        <end position="315"/>
    </location>
</feature>
<proteinExistence type="predicted"/>
<evidence type="ECO:0000256" key="1">
    <source>
        <dbReference type="SAM" id="MobiDB-lite"/>
    </source>
</evidence>
<evidence type="ECO:0000256" key="3">
    <source>
        <dbReference type="SAM" id="SignalP"/>
    </source>
</evidence>
<feature type="signal peptide" evidence="3">
    <location>
        <begin position="1"/>
        <end position="21"/>
    </location>
</feature>
<evidence type="ECO:0000313" key="5">
    <source>
        <dbReference type="RefSeq" id="XP_026684341.1"/>
    </source>
</evidence>
<reference evidence="5" key="1">
    <citation type="submission" date="2025-08" db="UniProtKB">
        <authorList>
            <consortium name="RefSeq"/>
        </authorList>
    </citation>
    <scope>IDENTIFICATION</scope>
</reference>
<accession>A0A3Q0J7B7</accession>
<dbReference type="RefSeq" id="XP_026684341.1">
    <property type="nucleotide sequence ID" value="XM_026828540.1"/>
</dbReference>
<name>A0A3Q0J7B7_DIACI</name>
<evidence type="ECO:0000256" key="2">
    <source>
        <dbReference type="SAM" id="Phobius"/>
    </source>
</evidence>
<keyword evidence="3" id="KW-0732">Signal</keyword>